<protein>
    <recommendedName>
        <fullName evidence="4">Glycosyl hydrolase family 32 N-terminal domain-containing protein</fullName>
    </recommendedName>
</protein>
<dbReference type="Proteomes" id="UP000722485">
    <property type="component" value="Unassembled WGS sequence"/>
</dbReference>
<name>A0A9P5HL95_9HYPO</name>
<keyword evidence="2" id="KW-0378">Hydrolase</keyword>
<evidence type="ECO:0000313" key="6">
    <source>
        <dbReference type="Proteomes" id="UP000722485"/>
    </source>
</evidence>
<dbReference type="SUPFAM" id="SSF75005">
    <property type="entry name" value="Arabinanase/levansucrase/invertase"/>
    <property type="match status" value="1"/>
</dbReference>
<dbReference type="SMART" id="SM00640">
    <property type="entry name" value="Glyco_32"/>
    <property type="match status" value="1"/>
</dbReference>
<evidence type="ECO:0000256" key="3">
    <source>
        <dbReference type="ARBA" id="ARBA00023295"/>
    </source>
</evidence>
<dbReference type="GO" id="GO:0005987">
    <property type="term" value="P:sucrose catabolic process"/>
    <property type="evidence" value="ECO:0007669"/>
    <property type="project" value="TreeGrafter"/>
</dbReference>
<dbReference type="InterPro" id="IPR023296">
    <property type="entry name" value="Glyco_hydro_beta-prop_sf"/>
</dbReference>
<dbReference type="GO" id="GO:0005737">
    <property type="term" value="C:cytoplasm"/>
    <property type="evidence" value="ECO:0007669"/>
    <property type="project" value="TreeGrafter"/>
</dbReference>
<dbReference type="GO" id="GO:0004575">
    <property type="term" value="F:sucrose alpha-glucosidase activity"/>
    <property type="evidence" value="ECO:0007669"/>
    <property type="project" value="TreeGrafter"/>
</dbReference>
<accession>A0A9P5HL95</accession>
<dbReference type="Pfam" id="PF00251">
    <property type="entry name" value="Glyco_hydro_32N"/>
    <property type="match status" value="1"/>
</dbReference>
<evidence type="ECO:0000256" key="2">
    <source>
        <dbReference type="ARBA" id="ARBA00022801"/>
    </source>
</evidence>
<sequence length="391" mass="43707">MPGLLSRAKRPLRHTPPAYHLKAPQGWINDPCAPGYDAATGTYHLFYQWNPESCDWGNIVWGHFTSRDGVFWEHNGADAVLKPSLPYDQEGIFTGCFYPTGLRGEQGQLSVLYSSVTKLPIHWTKPYSRNAGLSVAVSNDGGREWHKSELNPILPAEPDGITVTGFRDPYLAEWPALDEMRGEKSLYGVMSGGILDHGPTVFLYAVAPGDLATWVHLGQLVNLPVRFRPPGRWSADFGVNWECVNFMTLRNASEETHFLVLGSEGGSKLELTDDDQDPQDVQSLWMAGPLEMSAEGPQMKHEYSGVFDHGCLYAPNSYEHPATKKRVLWGWLKEEELSLARRESKAQDEEIVVDRSQSNSEADVNKEKVSGPFTLFRFDSEGSEIHHYALA</sequence>
<dbReference type="PANTHER" id="PTHR42800">
    <property type="entry name" value="EXOINULINASE INUD (AFU_ORTHOLOGUE AFUA_5G00480)"/>
    <property type="match status" value="1"/>
</dbReference>
<comment type="similarity">
    <text evidence="1">Belongs to the glycosyl hydrolase 32 family.</text>
</comment>
<dbReference type="EMBL" id="JAANBB010000021">
    <property type="protein sequence ID" value="KAF7555375.1"/>
    <property type="molecule type" value="Genomic_DNA"/>
</dbReference>
<gene>
    <name evidence="5" type="ORF">G7Z17_g2259</name>
</gene>
<dbReference type="InterPro" id="IPR013148">
    <property type="entry name" value="Glyco_hydro_32_N"/>
</dbReference>
<evidence type="ECO:0000259" key="4">
    <source>
        <dbReference type="Pfam" id="PF00251"/>
    </source>
</evidence>
<keyword evidence="3" id="KW-0326">Glycosidase</keyword>
<evidence type="ECO:0000256" key="1">
    <source>
        <dbReference type="ARBA" id="ARBA00009902"/>
    </source>
</evidence>
<comment type="caution">
    <text evidence="5">The sequence shown here is derived from an EMBL/GenBank/DDBJ whole genome shotgun (WGS) entry which is preliminary data.</text>
</comment>
<dbReference type="OrthoDB" id="202537at2759"/>
<keyword evidence="6" id="KW-1185">Reference proteome</keyword>
<dbReference type="CDD" id="cd18621">
    <property type="entry name" value="GH32_XdINV-like"/>
    <property type="match status" value="1"/>
</dbReference>
<feature type="domain" description="Glycosyl hydrolase family 32 N-terminal" evidence="4">
    <location>
        <begin position="20"/>
        <end position="337"/>
    </location>
</feature>
<proteinExistence type="inferred from homology"/>
<evidence type="ECO:0000313" key="5">
    <source>
        <dbReference type="EMBL" id="KAF7555375.1"/>
    </source>
</evidence>
<dbReference type="Gene3D" id="2.115.10.20">
    <property type="entry name" value="Glycosyl hydrolase domain, family 43"/>
    <property type="match status" value="1"/>
</dbReference>
<reference evidence="5" key="1">
    <citation type="submission" date="2020-03" db="EMBL/GenBank/DDBJ databases">
        <title>Draft Genome Sequence of Cylindrodendrum hubeiense.</title>
        <authorList>
            <person name="Buettner E."/>
            <person name="Kellner H."/>
        </authorList>
    </citation>
    <scope>NUCLEOTIDE SEQUENCE</scope>
    <source>
        <strain evidence="5">IHI 201604</strain>
    </source>
</reference>
<dbReference type="AlphaFoldDB" id="A0A9P5HL95"/>
<dbReference type="PANTHER" id="PTHR42800:SF3">
    <property type="entry name" value="GLYCOSYL HYDROLASE FAMILY 32 N-TERMINAL DOMAIN-CONTAINING PROTEIN"/>
    <property type="match status" value="1"/>
</dbReference>
<organism evidence="5 6">
    <name type="scientific">Cylindrodendrum hubeiense</name>
    <dbReference type="NCBI Taxonomy" id="595255"/>
    <lineage>
        <taxon>Eukaryota</taxon>
        <taxon>Fungi</taxon>
        <taxon>Dikarya</taxon>
        <taxon>Ascomycota</taxon>
        <taxon>Pezizomycotina</taxon>
        <taxon>Sordariomycetes</taxon>
        <taxon>Hypocreomycetidae</taxon>
        <taxon>Hypocreales</taxon>
        <taxon>Nectriaceae</taxon>
        <taxon>Cylindrodendrum</taxon>
    </lineage>
</organism>
<dbReference type="InterPro" id="IPR001362">
    <property type="entry name" value="Glyco_hydro_32"/>
</dbReference>